<dbReference type="EMBL" id="RBPX01000361">
    <property type="protein sequence ID" value="RMO58226.1"/>
    <property type="molecule type" value="Genomic_DNA"/>
</dbReference>
<comment type="subunit">
    <text evidence="9">Homohexamer.</text>
</comment>
<name>A0A3M3WKC2_PSEAP</name>
<evidence type="ECO:0000256" key="6">
    <source>
        <dbReference type="ARBA" id="ARBA00022842"/>
    </source>
</evidence>
<evidence type="ECO:0000256" key="5">
    <source>
        <dbReference type="ARBA" id="ARBA00022840"/>
    </source>
</evidence>
<keyword evidence="3 9" id="KW-0548">Nucleotidyltransferase</keyword>
<evidence type="ECO:0000256" key="8">
    <source>
        <dbReference type="ARBA" id="ARBA00029346"/>
    </source>
</evidence>
<evidence type="ECO:0000256" key="7">
    <source>
        <dbReference type="ARBA" id="ARBA00022993"/>
    </source>
</evidence>
<comment type="similarity">
    <text evidence="9">Belongs to the bacterial CoaD family.</text>
</comment>
<dbReference type="SUPFAM" id="SSF52374">
    <property type="entry name" value="Nucleotidylyl transferase"/>
    <property type="match status" value="1"/>
</dbReference>
<dbReference type="InterPro" id="IPR001980">
    <property type="entry name" value="PPAT"/>
</dbReference>
<feature type="binding site" evidence="9">
    <location>
        <begin position="60"/>
        <end position="61"/>
    </location>
    <ligand>
        <name>ATP</name>
        <dbReference type="ChEBI" id="CHEBI:30616"/>
    </ligand>
</feature>
<evidence type="ECO:0000256" key="2">
    <source>
        <dbReference type="ARBA" id="ARBA00022679"/>
    </source>
</evidence>
<gene>
    <name evidence="9" type="primary">coaD</name>
    <name evidence="12" type="ORF">ALQ37_04515</name>
</gene>
<dbReference type="CDD" id="cd02163">
    <property type="entry name" value="PPAT"/>
    <property type="match status" value="1"/>
</dbReference>
<sequence length="210" mass="23381">MRQIAPKSGISAETWPIIGAIRRLIPATQLGPSGRLRYHPSPTTDSDQDDAMNRVLYPGTFDPITKGHGDLVERASRLFDQVVIAVAASPKKNPLFPLEQRVELAREVTKHLPNVEVVGFSTLLAHFAKEQNANVFLRGLRAVSDFEYEFQLANMNRQLAPDVESLFLTPSERYSFISSTLVREIAALGGDITKFVHPAVAQALTERFKR</sequence>
<accession>A0A3M3WKC2</accession>
<dbReference type="EC" id="2.7.7.3" evidence="9"/>
<proteinExistence type="inferred from homology"/>
<evidence type="ECO:0000256" key="10">
    <source>
        <dbReference type="SAM" id="MobiDB-lite"/>
    </source>
</evidence>
<reference evidence="12 13" key="1">
    <citation type="submission" date="2018-08" db="EMBL/GenBank/DDBJ databases">
        <title>Recombination of ecologically and evolutionarily significant loci maintains genetic cohesion in the Pseudomonas syringae species complex.</title>
        <authorList>
            <person name="Dillon M."/>
            <person name="Thakur S."/>
            <person name="Almeida R.N.D."/>
            <person name="Weir B.S."/>
            <person name="Guttman D.S."/>
        </authorList>
    </citation>
    <scope>NUCLEOTIDE SEQUENCE [LARGE SCALE GENOMIC DNA]</scope>
    <source>
        <strain evidence="12 13">ICMP 4388</strain>
    </source>
</reference>
<comment type="function">
    <text evidence="9">Reversibly transfers an adenylyl group from ATP to 4'-phosphopantetheine, yielding dephospho-CoA (dPCoA) and pyrophosphate.</text>
</comment>
<evidence type="ECO:0000313" key="13">
    <source>
        <dbReference type="Proteomes" id="UP000274541"/>
    </source>
</evidence>
<dbReference type="InterPro" id="IPR004821">
    <property type="entry name" value="Cyt_trans-like"/>
</dbReference>
<dbReference type="HAMAP" id="MF_00151">
    <property type="entry name" value="PPAT_bact"/>
    <property type="match status" value="1"/>
</dbReference>
<dbReference type="Pfam" id="PF01467">
    <property type="entry name" value="CTP_transf_like"/>
    <property type="match status" value="1"/>
</dbReference>
<dbReference type="GO" id="GO:0015937">
    <property type="term" value="P:coenzyme A biosynthetic process"/>
    <property type="evidence" value="ECO:0007669"/>
    <property type="project" value="UniProtKB-UniRule"/>
</dbReference>
<feature type="binding site" evidence="9">
    <location>
        <position position="60"/>
    </location>
    <ligand>
        <name>substrate</name>
    </ligand>
</feature>
<feature type="binding site" evidence="9">
    <location>
        <position position="68"/>
    </location>
    <ligand>
        <name>ATP</name>
        <dbReference type="ChEBI" id="CHEBI:30616"/>
    </ligand>
</feature>
<evidence type="ECO:0000259" key="11">
    <source>
        <dbReference type="Pfam" id="PF01467"/>
    </source>
</evidence>
<evidence type="ECO:0000313" key="12">
    <source>
        <dbReference type="EMBL" id="RMO58226.1"/>
    </source>
</evidence>
<protein>
    <recommendedName>
        <fullName evidence="9">Phosphopantetheine adenylyltransferase</fullName>
        <ecNumber evidence="9">2.7.7.3</ecNumber>
    </recommendedName>
    <alternativeName>
        <fullName evidence="9">Dephospho-CoA pyrophosphorylase</fullName>
    </alternativeName>
    <alternativeName>
        <fullName evidence="9">Pantetheine-phosphate adenylyltransferase</fullName>
        <shortName evidence="9">PPAT</shortName>
    </alternativeName>
</protein>
<feature type="binding site" evidence="9">
    <location>
        <begin position="174"/>
        <end position="180"/>
    </location>
    <ligand>
        <name>ATP</name>
        <dbReference type="ChEBI" id="CHEBI:30616"/>
    </ligand>
</feature>
<dbReference type="PANTHER" id="PTHR21342">
    <property type="entry name" value="PHOSPHOPANTETHEINE ADENYLYLTRANSFERASE"/>
    <property type="match status" value="1"/>
</dbReference>
<comment type="subcellular location">
    <subcellularLocation>
        <location evidence="9">Cytoplasm</location>
    </subcellularLocation>
</comment>
<dbReference type="Proteomes" id="UP000274541">
    <property type="component" value="Unassembled WGS sequence"/>
</dbReference>
<feature type="domain" description="Cytidyltransferase-like" evidence="11">
    <location>
        <begin position="56"/>
        <end position="184"/>
    </location>
</feature>
<dbReference type="Gene3D" id="3.40.50.620">
    <property type="entry name" value="HUPs"/>
    <property type="match status" value="1"/>
</dbReference>
<dbReference type="GO" id="GO:0005737">
    <property type="term" value="C:cytoplasm"/>
    <property type="evidence" value="ECO:0007669"/>
    <property type="project" value="UniProtKB-SubCell"/>
</dbReference>
<dbReference type="InterPro" id="IPR014729">
    <property type="entry name" value="Rossmann-like_a/b/a_fold"/>
</dbReference>
<dbReference type="AlphaFoldDB" id="A0A3M3WKC2"/>
<keyword evidence="1 9" id="KW-0963">Cytoplasm</keyword>
<feature type="binding site" evidence="9">
    <location>
        <position position="138"/>
    </location>
    <ligand>
        <name>substrate</name>
    </ligand>
</feature>
<comment type="pathway">
    <text evidence="9">Cofactor biosynthesis; coenzyme A biosynthesis; CoA from (R)-pantothenate: step 4/5.</text>
</comment>
<feature type="binding site" evidence="9">
    <location>
        <position position="92"/>
    </location>
    <ligand>
        <name>substrate</name>
    </ligand>
</feature>
<feature type="site" description="Transition state stabilizer" evidence="9">
    <location>
        <position position="68"/>
    </location>
</feature>
<evidence type="ECO:0000256" key="1">
    <source>
        <dbReference type="ARBA" id="ARBA00022490"/>
    </source>
</evidence>
<dbReference type="GO" id="GO:0004595">
    <property type="term" value="F:pantetheine-phosphate adenylyltransferase activity"/>
    <property type="evidence" value="ECO:0007669"/>
    <property type="project" value="UniProtKB-UniRule"/>
</dbReference>
<organism evidence="12 13">
    <name type="scientific">Pseudomonas syringae pv. aptata</name>
    <dbReference type="NCBI Taxonomy" id="83167"/>
    <lineage>
        <taxon>Bacteria</taxon>
        <taxon>Pseudomonadati</taxon>
        <taxon>Pseudomonadota</taxon>
        <taxon>Gammaproteobacteria</taxon>
        <taxon>Pseudomonadales</taxon>
        <taxon>Pseudomonadaceae</taxon>
        <taxon>Pseudomonas</taxon>
        <taxon>Pseudomonas syringae</taxon>
    </lineage>
</organism>
<comment type="caution">
    <text evidence="12">The sequence shown here is derived from an EMBL/GenBank/DDBJ whole genome shotgun (WGS) entry which is preliminary data.</text>
</comment>
<keyword evidence="2 9" id="KW-0808">Transferase</keyword>
<feature type="binding site" evidence="9">
    <location>
        <position position="124"/>
    </location>
    <ligand>
        <name>substrate</name>
    </ligand>
</feature>
<feature type="binding site" evidence="9">
    <location>
        <begin position="139"/>
        <end position="141"/>
    </location>
    <ligand>
        <name>ATP</name>
        <dbReference type="ChEBI" id="CHEBI:30616"/>
    </ligand>
</feature>
<keyword evidence="7 9" id="KW-0173">Coenzyme A biosynthesis</keyword>
<keyword evidence="5 9" id="KW-0067">ATP-binding</keyword>
<feature type="region of interest" description="Disordered" evidence="10">
    <location>
        <begin position="32"/>
        <end position="51"/>
    </location>
</feature>
<dbReference type="GO" id="GO:0005524">
    <property type="term" value="F:ATP binding"/>
    <property type="evidence" value="ECO:0007669"/>
    <property type="project" value="UniProtKB-KW"/>
</dbReference>
<keyword evidence="4 9" id="KW-0547">Nucleotide-binding</keyword>
<comment type="cofactor">
    <cofactor evidence="9">
        <name>Mg(2+)</name>
        <dbReference type="ChEBI" id="CHEBI:18420"/>
    </cofactor>
</comment>
<dbReference type="NCBIfam" id="TIGR00125">
    <property type="entry name" value="cyt_tran_rel"/>
    <property type="match status" value="1"/>
</dbReference>
<dbReference type="PANTHER" id="PTHR21342:SF1">
    <property type="entry name" value="PHOSPHOPANTETHEINE ADENYLYLTRANSFERASE"/>
    <property type="match status" value="1"/>
</dbReference>
<evidence type="ECO:0000256" key="4">
    <source>
        <dbReference type="ARBA" id="ARBA00022741"/>
    </source>
</evidence>
<dbReference type="NCBIfam" id="TIGR01510">
    <property type="entry name" value="coaD_prev_kdtB"/>
    <property type="match status" value="1"/>
</dbReference>
<feature type="binding site" evidence="9">
    <location>
        <position position="149"/>
    </location>
    <ligand>
        <name>ATP</name>
        <dbReference type="ChEBI" id="CHEBI:30616"/>
    </ligand>
</feature>
<comment type="catalytic activity">
    <reaction evidence="8 9">
        <text>(R)-4'-phosphopantetheine + ATP + H(+) = 3'-dephospho-CoA + diphosphate</text>
        <dbReference type="Rhea" id="RHEA:19801"/>
        <dbReference type="ChEBI" id="CHEBI:15378"/>
        <dbReference type="ChEBI" id="CHEBI:30616"/>
        <dbReference type="ChEBI" id="CHEBI:33019"/>
        <dbReference type="ChEBI" id="CHEBI:57328"/>
        <dbReference type="ChEBI" id="CHEBI:61723"/>
        <dbReference type="EC" id="2.7.7.3"/>
    </reaction>
</comment>
<evidence type="ECO:0000256" key="3">
    <source>
        <dbReference type="ARBA" id="ARBA00022695"/>
    </source>
</evidence>
<keyword evidence="6 9" id="KW-0460">Magnesium</keyword>
<dbReference type="PRINTS" id="PR01020">
    <property type="entry name" value="LPSBIOSNTHSS"/>
</dbReference>
<evidence type="ECO:0000256" key="9">
    <source>
        <dbReference type="HAMAP-Rule" id="MF_00151"/>
    </source>
</evidence>
<dbReference type="UniPathway" id="UPA00241">
    <property type="reaction ID" value="UER00355"/>
</dbReference>